<evidence type="ECO:0000313" key="3">
    <source>
        <dbReference type="EMBL" id="KAK1616862.1"/>
    </source>
</evidence>
<dbReference type="Proteomes" id="UP001231189">
    <property type="component" value="Unassembled WGS sequence"/>
</dbReference>
<evidence type="ECO:0000313" key="4">
    <source>
        <dbReference type="Proteomes" id="UP001231189"/>
    </source>
</evidence>
<protein>
    <recommendedName>
        <fullName evidence="2">DUF4283 domain-containing protein</fullName>
    </recommendedName>
</protein>
<dbReference type="InterPro" id="IPR040256">
    <property type="entry name" value="At4g02000-like"/>
</dbReference>
<feature type="region of interest" description="Disordered" evidence="1">
    <location>
        <begin position="269"/>
        <end position="311"/>
    </location>
</feature>
<reference evidence="3" key="1">
    <citation type="submission" date="2023-07" db="EMBL/GenBank/DDBJ databases">
        <title>A chromosome-level genome assembly of Lolium multiflorum.</title>
        <authorList>
            <person name="Chen Y."/>
            <person name="Copetti D."/>
            <person name="Kolliker R."/>
            <person name="Studer B."/>
        </authorList>
    </citation>
    <scope>NUCLEOTIDE SEQUENCE</scope>
    <source>
        <strain evidence="3">02402/16</strain>
        <tissue evidence="3">Leaf</tissue>
    </source>
</reference>
<dbReference type="Pfam" id="PF14111">
    <property type="entry name" value="DUF4283"/>
    <property type="match status" value="1"/>
</dbReference>
<evidence type="ECO:0000259" key="2">
    <source>
        <dbReference type="Pfam" id="PF14111"/>
    </source>
</evidence>
<dbReference type="InterPro" id="IPR025558">
    <property type="entry name" value="DUF4283"/>
</dbReference>
<dbReference type="EMBL" id="JAUUTY010000006">
    <property type="protein sequence ID" value="KAK1616862.1"/>
    <property type="molecule type" value="Genomic_DNA"/>
</dbReference>
<proteinExistence type="predicted"/>
<dbReference type="PANTHER" id="PTHR31286:SF134">
    <property type="entry name" value="OS01G0559450 PROTEIN"/>
    <property type="match status" value="1"/>
</dbReference>
<organism evidence="3 4">
    <name type="scientific">Lolium multiflorum</name>
    <name type="common">Italian ryegrass</name>
    <name type="synonym">Lolium perenne subsp. multiflorum</name>
    <dbReference type="NCBI Taxonomy" id="4521"/>
    <lineage>
        <taxon>Eukaryota</taxon>
        <taxon>Viridiplantae</taxon>
        <taxon>Streptophyta</taxon>
        <taxon>Embryophyta</taxon>
        <taxon>Tracheophyta</taxon>
        <taxon>Spermatophyta</taxon>
        <taxon>Magnoliopsida</taxon>
        <taxon>Liliopsida</taxon>
        <taxon>Poales</taxon>
        <taxon>Poaceae</taxon>
        <taxon>BOP clade</taxon>
        <taxon>Pooideae</taxon>
        <taxon>Poodae</taxon>
        <taxon>Poeae</taxon>
        <taxon>Poeae Chloroplast Group 2 (Poeae type)</taxon>
        <taxon>Loliodinae</taxon>
        <taxon>Loliinae</taxon>
        <taxon>Lolium</taxon>
    </lineage>
</organism>
<comment type="caution">
    <text evidence="3">The sequence shown here is derived from an EMBL/GenBank/DDBJ whole genome shotgun (WGS) entry which is preliminary data.</text>
</comment>
<dbReference type="PANTHER" id="PTHR31286">
    <property type="entry name" value="GLYCINE-RICH CELL WALL STRUCTURAL PROTEIN 1.8-LIKE"/>
    <property type="match status" value="1"/>
</dbReference>
<sequence length="469" mass="52267">MATPSRSAGRGGGSSRTPSKSPGKSGAEDLAAGLSAKLGDLLLTDKEATGLIIRGTDTAQIPRPRWAAVGKVCSQRKLVIGALDRAMTRAWGLHRMAQFRDIGNNRFVVRFASEGDWKHAMNNGPWQFDFQMVLLKEYSGSVRPSDMVFDTVEIWVRVLDLPMDMMNLFFAKLIGGWIGKYIAADVDEEGMAWGKDLRIRVQVRVDQPLLRGVSVKESEKEVEGTWYDLKYEKIPHFCFDCGCLVHLEDFCPAEKQEVKQWGEWLRASPGRNLKPPAPPRPTVSSGSYGSRSTESESRGRGMASVRNIPPRRNLSRDYDYFDYSSSSHTGGIEQRRDRGEVSSPIKHHRMQAGEQQADKASMASAPKNQRGTFTRRPRNQSDLPGFDKPHVSQGTKNRKRGSKQVWMPVAVQVIGEGSSESAGKRQRTNSVFDRIEEVGDEQGRNRTASVFDRIEDPVADPAAQGRRGQ</sequence>
<dbReference type="AlphaFoldDB" id="A0AAD8VR55"/>
<name>A0AAD8VR55_LOLMU</name>
<feature type="compositionally biased region" description="Low complexity" evidence="1">
    <location>
        <begin position="15"/>
        <end position="25"/>
    </location>
</feature>
<evidence type="ECO:0000256" key="1">
    <source>
        <dbReference type="SAM" id="MobiDB-lite"/>
    </source>
</evidence>
<feature type="compositionally biased region" description="Basic and acidic residues" evidence="1">
    <location>
        <begin position="433"/>
        <end position="444"/>
    </location>
</feature>
<accession>A0AAD8VR55</accession>
<feature type="region of interest" description="Disordered" evidence="1">
    <location>
        <begin position="1"/>
        <end position="28"/>
    </location>
</feature>
<keyword evidence="4" id="KW-1185">Reference proteome</keyword>
<gene>
    <name evidence="3" type="ORF">QYE76_022379</name>
</gene>
<feature type="region of interest" description="Disordered" evidence="1">
    <location>
        <begin position="325"/>
        <end position="469"/>
    </location>
</feature>
<feature type="domain" description="DUF4283" evidence="2">
    <location>
        <begin position="66"/>
        <end position="144"/>
    </location>
</feature>